<accession>A0A0E9X7N4</accession>
<sequence length="55" mass="6377">MDQKRYITLLWFSVVIILEQSHILLNEQSAFRACMPMATLIASYLISSKCYCTKC</sequence>
<evidence type="ECO:0000256" key="1">
    <source>
        <dbReference type="SAM" id="SignalP"/>
    </source>
</evidence>
<proteinExistence type="predicted"/>
<feature type="chain" id="PRO_5002435097" evidence="1">
    <location>
        <begin position="24"/>
        <end position="55"/>
    </location>
</feature>
<evidence type="ECO:0000313" key="2">
    <source>
        <dbReference type="EMBL" id="JAH97850.1"/>
    </source>
</evidence>
<dbReference type="EMBL" id="GBXM01010727">
    <property type="protein sequence ID" value="JAH97850.1"/>
    <property type="molecule type" value="Transcribed_RNA"/>
</dbReference>
<name>A0A0E9X7N4_ANGAN</name>
<feature type="signal peptide" evidence="1">
    <location>
        <begin position="1"/>
        <end position="23"/>
    </location>
</feature>
<protein>
    <submittedName>
        <fullName evidence="2">Uncharacterized protein</fullName>
    </submittedName>
</protein>
<reference evidence="2" key="1">
    <citation type="submission" date="2014-11" db="EMBL/GenBank/DDBJ databases">
        <authorList>
            <person name="Amaro Gonzalez C."/>
        </authorList>
    </citation>
    <scope>NUCLEOTIDE SEQUENCE</scope>
</reference>
<reference evidence="2" key="2">
    <citation type="journal article" date="2015" name="Fish Shellfish Immunol.">
        <title>Early steps in the European eel (Anguilla anguilla)-Vibrio vulnificus interaction in the gills: Role of the RtxA13 toxin.</title>
        <authorList>
            <person name="Callol A."/>
            <person name="Pajuelo D."/>
            <person name="Ebbesson L."/>
            <person name="Teles M."/>
            <person name="MacKenzie S."/>
            <person name="Amaro C."/>
        </authorList>
    </citation>
    <scope>NUCLEOTIDE SEQUENCE</scope>
</reference>
<keyword evidence="1" id="KW-0732">Signal</keyword>
<organism evidence="2">
    <name type="scientific">Anguilla anguilla</name>
    <name type="common">European freshwater eel</name>
    <name type="synonym">Muraena anguilla</name>
    <dbReference type="NCBI Taxonomy" id="7936"/>
    <lineage>
        <taxon>Eukaryota</taxon>
        <taxon>Metazoa</taxon>
        <taxon>Chordata</taxon>
        <taxon>Craniata</taxon>
        <taxon>Vertebrata</taxon>
        <taxon>Euteleostomi</taxon>
        <taxon>Actinopterygii</taxon>
        <taxon>Neopterygii</taxon>
        <taxon>Teleostei</taxon>
        <taxon>Anguilliformes</taxon>
        <taxon>Anguillidae</taxon>
        <taxon>Anguilla</taxon>
    </lineage>
</organism>
<dbReference type="AlphaFoldDB" id="A0A0E9X7N4"/>